<dbReference type="RefSeq" id="WP_256533383.1">
    <property type="nucleotide sequence ID" value="NZ_CP101824.1"/>
</dbReference>
<evidence type="ECO:0000313" key="3">
    <source>
        <dbReference type="EMBL" id="MFC3959222.1"/>
    </source>
</evidence>
<keyword evidence="1" id="KW-0812">Transmembrane</keyword>
<evidence type="ECO:0000313" key="4">
    <source>
        <dbReference type="Proteomes" id="UP001595846"/>
    </source>
</evidence>
<keyword evidence="4" id="KW-1185">Reference proteome</keyword>
<organism evidence="3 4">
    <name type="scientific">Halovivax cerinus</name>
    <dbReference type="NCBI Taxonomy" id="1487865"/>
    <lineage>
        <taxon>Archaea</taxon>
        <taxon>Methanobacteriati</taxon>
        <taxon>Methanobacteriota</taxon>
        <taxon>Stenosarchaea group</taxon>
        <taxon>Halobacteria</taxon>
        <taxon>Halobacteriales</taxon>
        <taxon>Natrialbaceae</taxon>
        <taxon>Halovivax</taxon>
    </lineage>
</organism>
<evidence type="ECO:0000259" key="2">
    <source>
        <dbReference type="Pfam" id="PF12158"/>
    </source>
</evidence>
<dbReference type="Pfam" id="PF12158">
    <property type="entry name" value="DUF3592"/>
    <property type="match status" value="1"/>
</dbReference>
<feature type="transmembrane region" description="Helical" evidence="1">
    <location>
        <begin position="139"/>
        <end position="160"/>
    </location>
</feature>
<gene>
    <name evidence="3" type="ORF">ACFOUR_12710</name>
</gene>
<accession>A0ABD5NQB7</accession>
<dbReference type="Proteomes" id="UP001595846">
    <property type="component" value="Unassembled WGS sequence"/>
</dbReference>
<feature type="transmembrane region" description="Helical" evidence="1">
    <location>
        <begin position="9"/>
        <end position="30"/>
    </location>
</feature>
<dbReference type="InterPro" id="IPR021994">
    <property type="entry name" value="DUF3592"/>
</dbReference>
<comment type="caution">
    <text evidence="3">The sequence shown here is derived from an EMBL/GenBank/DDBJ whole genome shotgun (WGS) entry which is preliminary data.</text>
</comment>
<reference evidence="3 4" key="1">
    <citation type="journal article" date="2019" name="Int. J. Syst. Evol. Microbiol.">
        <title>The Global Catalogue of Microorganisms (GCM) 10K type strain sequencing project: providing services to taxonomists for standard genome sequencing and annotation.</title>
        <authorList>
            <consortium name="The Broad Institute Genomics Platform"/>
            <consortium name="The Broad Institute Genome Sequencing Center for Infectious Disease"/>
            <person name="Wu L."/>
            <person name="Ma J."/>
        </authorList>
    </citation>
    <scope>NUCLEOTIDE SEQUENCE [LARGE SCALE GENOMIC DNA]</scope>
    <source>
        <strain evidence="3 4">IBRC-M 10256</strain>
    </source>
</reference>
<name>A0ABD5NQB7_9EURY</name>
<dbReference type="EMBL" id="JBHSAQ010000010">
    <property type="protein sequence ID" value="MFC3959222.1"/>
    <property type="molecule type" value="Genomic_DNA"/>
</dbReference>
<dbReference type="GeneID" id="73902504"/>
<keyword evidence="1" id="KW-0472">Membrane</keyword>
<proteinExistence type="predicted"/>
<keyword evidence="1" id="KW-1133">Transmembrane helix</keyword>
<dbReference type="AlphaFoldDB" id="A0ABD5NQB7"/>
<protein>
    <submittedName>
        <fullName evidence="3">DUF3592 domain-containing protein</fullName>
    </submittedName>
</protein>
<sequence length="167" mass="17822">METTTETKLGVIAVVVFLGAGIWAVGSAHATYTQATMDEPVAVEATVHHVGVAEDVMYLDNGGTRQLYYPDVHYTYSYEGETYTSESVYRGTDVSMDTRSQARAVVSEYDAGEAVTATIDGADPDTAYLIDEYSPTMEYLLGASGVFLILAAAAVVRGLVRGVARTA</sequence>
<evidence type="ECO:0000256" key="1">
    <source>
        <dbReference type="SAM" id="Phobius"/>
    </source>
</evidence>
<feature type="domain" description="DUF3592" evidence="2">
    <location>
        <begin position="54"/>
        <end position="132"/>
    </location>
</feature>